<proteinExistence type="predicted"/>
<keyword evidence="2" id="KW-1185">Reference proteome</keyword>
<evidence type="ECO:0000313" key="2">
    <source>
        <dbReference type="Proteomes" id="UP000595197"/>
    </source>
</evidence>
<sequence>MTNHVRIDNLGIGYRTLTAGEIERALALHLRYVQGQRGGMRVCLKFCDLSRANLAGRILAGRRTSARRAWSARTWPAPT</sequence>
<reference evidence="1" key="1">
    <citation type="submission" date="2021-02" db="EMBL/GenBank/DDBJ databases">
        <title>Skermanella TT6 skin isolate.</title>
        <authorList>
            <person name="Lee K."/>
            <person name="Ganzorig M."/>
        </authorList>
    </citation>
    <scope>NUCLEOTIDE SEQUENCE</scope>
    <source>
        <strain evidence="1">TT6</strain>
    </source>
</reference>
<gene>
    <name evidence="1" type="ORF">IGS68_30995</name>
</gene>
<keyword evidence="1" id="KW-0614">Plasmid</keyword>
<evidence type="ECO:0008006" key="3">
    <source>
        <dbReference type="Google" id="ProtNLM"/>
    </source>
</evidence>
<geneLocation type="plasmid" evidence="1 2">
    <name>pTT6-1</name>
</geneLocation>
<dbReference type="RefSeq" id="WP_201082112.1">
    <property type="nucleotide sequence ID" value="NZ_CP067421.1"/>
</dbReference>
<evidence type="ECO:0000313" key="1">
    <source>
        <dbReference type="EMBL" id="QQP92868.1"/>
    </source>
</evidence>
<dbReference type="Proteomes" id="UP000595197">
    <property type="component" value="Plasmid pTT6-1"/>
</dbReference>
<organism evidence="1 2">
    <name type="scientific">Skermanella cutis</name>
    <dbReference type="NCBI Taxonomy" id="2775420"/>
    <lineage>
        <taxon>Bacteria</taxon>
        <taxon>Pseudomonadati</taxon>
        <taxon>Pseudomonadota</taxon>
        <taxon>Alphaproteobacteria</taxon>
        <taxon>Rhodospirillales</taxon>
        <taxon>Azospirillaceae</taxon>
        <taxon>Skermanella</taxon>
    </lineage>
</organism>
<dbReference type="EMBL" id="CP067421">
    <property type="protein sequence ID" value="QQP92868.1"/>
    <property type="molecule type" value="Genomic_DNA"/>
</dbReference>
<protein>
    <recommendedName>
        <fullName evidence="3">STAS domain-containing protein</fullName>
    </recommendedName>
</protein>
<accession>A0ABX7BHV1</accession>
<name>A0ABX7BHV1_9PROT</name>